<dbReference type="PANTHER" id="PTHR42648:SF28">
    <property type="entry name" value="TRANSPOSON-ENCODED PROTEIN WITH RIBONUCLEASE H-LIKE AND RETROVIRUS ZINC FINGER-LIKE DOMAINS"/>
    <property type="match status" value="1"/>
</dbReference>
<dbReference type="InterPro" id="IPR036875">
    <property type="entry name" value="Znf_CCHC_sf"/>
</dbReference>
<feature type="domain" description="CCHC-type" evidence="2">
    <location>
        <begin position="15"/>
        <end position="30"/>
    </location>
</feature>
<keyword evidence="1" id="KW-0862">Zinc</keyword>
<sequence>MKFQIEVKGKKMIHCYKCKESGHMKRDCPNLKKQADEKCDDSSKFADVVQNDNSDCSDGVMLSISTNQNVWVYFLSRNMKFSPNSSCGKLKWRTKSTPQQNGVAETMNMSLTEKVRCLRLNAGLPKSFWAEVVSTACYLINRSTQILLVAIESDGSSHPTSSGSTTNELQAYNLAKDKHRCTNVKPPSRLGYEDIVSFALLISGDEQITFHGAITSQEKKEWMSAIVEEMEYLQKNHTSELVQLPEGKKAVGCKWVY</sequence>
<dbReference type="InterPro" id="IPR039537">
    <property type="entry name" value="Retrotran_Ty1/copia-like"/>
</dbReference>
<dbReference type="SUPFAM" id="SSF57756">
    <property type="entry name" value="Retrovirus zinc finger-like domains"/>
    <property type="match status" value="1"/>
</dbReference>
<evidence type="ECO:0000313" key="3">
    <source>
        <dbReference type="EMBL" id="KAK4402905.1"/>
    </source>
</evidence>
<evidence type="ECO:0000256" key="1">
    <source>
        <dbReference type="PROSITE-ProRule" id="PRU00047"/>
    </source>
</evidence>
<dbReference type="SMART" id="SM00343">
    <property type="entry name" value="ZnF_C2HC"/>
    <property type="match status" value="1"/>
</dbReference>
<keyword evidence="1" id="KW-0863">Zinc-finger</keyword>
<dbReference type="AlphaFoldDB" id="A0AAE2BZ99"/>
<dbReference type="Gene3D" id="3.30.420.10">
    <property type="entry name" value="Ribonuclease H-like superfamily/Ribonuclease H"/>
    <property type="match status" value="1"/>
</dbReference>
<reference evidence="3" key="2">
    <citation type="journal article" date="2024" name="Plant">
        <title>Genomic evolution and insights into agronomic trait innovations of Sesamum species.</title>
        <authorList>
            <person name="Miao H."/>
            <person name="Wang L."/>
            <person name="Qu L."/>
            <person name="Liu H."/>
            <person name="Sun Y."/>
            <person name="Le M."/>
            <person name="Wang Q."/>
            <person name="Wei S."/>
            <person name="Zheng Y."/>
            <person name="Lin W."/>
            <person name="Duan Y."/>
            <person name="Cao H."/>
            <person name="Xiong S."/>
            <person name="Wang X."/>
            <person name="Wei L."/>
            <person name="Li C."/>
            <person name="Ma Q."/>
            <person name="Ju M."/>
            <person name="Zhao R."/>
            <person name="Li G."/>
            <person name="Mu C."/>
            <person name="Tian Q."/>
            <person name="Mei H."/>
            <person name="Zhang T."/>
            <person name="Gao T."/>
            <person name="Zhang H."/>
        </authorList>
    </citation>
    <scope>NUCLEOTIDE SEQUENCE</scope>
    <source>
        <strain evidence="3">K16</strain>
    </source>
</reference>
<protein>
    <recommendedName>
        <fullName evidence="2">CCHC-type domain-containing protein</fullName>
    </recommendedName>
</protein>
<evidence type="ECO:0000259" key="2">
    <source>
        <dbReference type="PROSITE" id="PS50158"/>
    </source>
</evidence>
<dbReference type="EMBL" id="JACGWL010000005">
    <property type="protein sequence ID" value="KAK4402905.1"/>
    <property type="molecule type" value="Genomic_DNA"/>
</dbReference>
<keyword evidence="1" id="KW-0479">Metal-binding</keyword>
<organism evidence="3 4">
    <name type="scientific">Sesamum angolense</name>
    <dbReference type="NCBI Taxonomy" id="2727404"/>
    <lineage>
        <taxon>Eukaryota</taxon>
        <taxon>Viridiplantae</taxon>
        <taxon>Streptophyta</taxon>
        <taxon>Embryophyta</taxon>
        <taxon>Tracheophyta</taxon>
        <taxon>Spermatophyta</taxon>
        <taxon>Magnoliopsida</taxon>
        <taxon>eudicotyledons</taxon>
        <taxon>Gunneridae</taxon>
        <taxon>Pentapetalae</taxon>
        <taxon>asterids</taxon>
        <taxon>lamiids</taxon>
        <taxon>Lamiales</taxon>
        <taxon>Pedaliaceae</taxon>
        <taxon>Sesamum</taxon>
    </lineage>
</organism>
<dbReference type="PROSITE" id="PS50158">
    <property type="entry name" value="ZF_CCHC"/>
    <property type="match status" value="1"/>
</dbReference>
<dbReference type="InterPro" id="IPR036397">
    <property type="entry name" value="RNaseH_sf"/>
</dbReference>
<evidence type="ECO:0000313" key="4">
    <source>
        <dbReference type="Proteomes" id="UP001289374"/>
    </source>
</evidence>
<dbReference type="SUPFAM" id="SSF53098">
    <property type="entry name" value="Ribonuclease H-like"/>
    <property type="match status" value="1"/>
</dbReference>
<accession>A0AAE2BZ99</accession>
<gene>
    <name evidence="3" type="ORF">Sango_1031200</name>
</gene>
<comment type="caution">
    <text evidence="3">The sequence shown here is derived from an EMBL/GenBank/DDBJ whole genome shotgun (WGS) entry which is preliminary data.</text>
</comment>
<proteinExistence type="predicted"/>
<dbReference type="PANTHER" id="PTHR42648">
    <property type="entry name" value="TRANSPOSASE, PUTATIVE-RELATED"/>
    <property type="match status" value="1"/>
</dbReference>
<dbReference type="GO" id="GO:0003676">
    <property type="term" value="F:nucleic acid binding"/>
    <property type="evidence" value="ECO:0007669"/>
    <property type="project" value="InterPro"/>
</dbReference>
<dbReference type="Pfam" id="PF00098">
    <property type="entry name" value="zf-CCHC"/>
    <property type="match status" value="1"/>
</dbReference>
<dbReference type="InterPro" id="IPR001878">
    <property type="entry name" value="Znf_CCHC"/>
</dbReference>
<reference evidence="3" key="1">
    <citation type="submission" date="2020-06" db="EMBL/GenBank/DDBJ databases">
        <authorList>
            <person name="Li T."/>
            <person name="Hu X."/>
            <person name="Zhang T."/>
            <person name="Song X."/>
            <person name="Zhang H."/>
            <person name="Dai N."/>
            <person name="Sheng W."/>
            <person name="Hou X."/>
            <person name="Wei L."/>
        </authorList>
    </citation>
    <scope>NUCLEOTIDE SEQUENCE</scope>
    <source>
        <strain evidence="3">K16</strain>
        <tissue evidence="3">Leaf</tissue>
    </source>
</reference>
<dbReference type="InterPro" id="IPR012337">
    <property type="entry name" value="RNaseH-like_sf"/>
</dbReference>
<dbReference type="Gene3D" id="4.10.60.10">
    <property type="entry name" value="Zinc finger, CCHC-type"/>
    <property type="match status" value="1"/>
</dbReference>
<dbReference type="GO" id="GO:0008270">
    <property type="term" value="F:zinc ion binding"/>
    <property type="evidence" value="ECO:0007669"/>
    <property type="project" value="UniProtKB-KW"/>
</dbReference>
<name>A0AAE2BZ99_9LAMI</name>
<dbReference type="Proteomes" id="UP001289374">
    <property type="component" value="Unassembled WGS sequence"/>
</dbReference>
<keyword evidence="4" id="KW-1185">Reference proteome</keyword>